<evidence type="ECO:0000256" key="1">
    <source>
        <dbReference type="SAM" id="Phobius"/>
    </source>
</evidence>
<keyword evidence="1" id="KW-0812">Transmembrane</keyword>
<gene>
    <name evidence="2" type="ORF">SCF082_LOCUS2294</name>
</gene>
<evidence type="ECO:0000313" key="2">
    <source>
        <dbReference type="EMBL" id="CAK8990572.1"/>
    </source>
</evidence>
<keyword evidence="1" id="KW-0472">Membrane</keyword>
<name>A0ABP0HL87_9DINO</name>
<sequence length="120" mass="13232">MSHMCDVGSLMLLHDVFRELVQVEIDLSEKIWPVPDRNASFRTKIVGEALPALWLQISLLSLTWDSATAKSPAVTFVSMCCVLATNFSFGVTILLVCTIRLVGVWYCSSHILNLSSGCLV</sequence>
<organism evidence="2 3">
    <name type="scientific">Durusdinium trenchii</name>
    <dbReference type="NCBI Taxonomy" id="1381693"/>
    <lineage>
        <taxon>Eukaryota</taxon>
        <taxon>Sar</taxon>
        <taxon>Alveolata</taxon>
        <taxon>Dinophyceae</taxon>
        <taxon>Suessiales</taxon>
        <taxon>Symbiodiniaceae</taxon>
        <taxon>Durusdinium</taxon>
    </lineage>
</organism>
<feature type="transmembrane region" description="Helical" evidence="1">
    <location>
        <begin position="76"/>
        <end position="102"/>
    </location>
</feature>
<dbReference type="Proteomes" id="UP001642464">
    <property type="component" value="Unassembled WGS sequence"/>
</dbReference>
<proteinExistence type="predicted"/>
<protein>
    <submittedName>
        <fullName evidence="2">Uncharacterized protein</fullName>
    </submittedName>
</protein>
<keyword evidence="3" id="KW-1185">Reference proteome</keyword>
<accession>A0ABP0HL87</accession>
<comment type="caution">
    <text evidence="2">The sequence shown here is derived from an EMBL/GenBank/DDBJ whole genome shotgun (WGS) entry which is preliminary data.</text>
</comment>
<dbReference type="EMBL" id="CAXAMM010001114">
    <property type="protein sequence ID" value="CAK8990572.1"/>
    <property type="molecule type" value="Genomic_DNA"/>
</dbReference>
<evidence type="ECO:0000313" key="3">
    <source>
        <dbReference type="Proteomes" id="UP001642464"/>
    </source>
</evidence>
<keyword evidence="1" id="KW-1133">Transmembrane helix</keyword>
<reference evidence="2 3" key="1">
    <citation type="submission" date="2024-02" db="EMBL/GenBank/DDBJ databases">
        <authorList>
            <person name="Chen Y."/>
            <person name="Shah S."/>
            <person name="Dougan E. K."/>
            <person name="Thang M."/>
            <person name="Chan C."/>
        </authorList>
    </citation>
    <scope>NUCLEOTIDE SEQUENCE [LARGE SCALE GENOMIC DNA]</scope>
</reference>